<proteinExistence type="inferred from homology"/>
<protein>
    <submittedName>
        <fullName evidence="4">SDR family NAD(P)-dependent oxidoreductase</fullName>
    </submittedName>
</protein>
<dbReference type="CDD" id="cd05374">
    <property type="entry name" value="17beta-HSD-like_SDR_c"/>
    <property type="match status" value="1"/>
</dbReference>
<evidence type="ECO:0000256" key="2">
    <source>
        <dbReference type="ARBA" id="ARBA00023002"/>
    </source>
</evidence>
<evidence type="ECO:0000256" key="3">
    <source>
        <dbReference type="RuleBase" id="RU000363"/>
    </source>
</evidence>
<accession>A0ABV9JEL4</accession>
<comment type="caution">
    <text evidence="4">The sequence shown here is derived from an EMBL/GenBank/DDBJ whole genome shotgun (WGS) entry which is preliminary data.</text>
</comment>
<comment type="similarity">
    <text evidence="1 3">Belongs to the short-chain dehydrogenases/reductases (SDR) family.</text>
</comment>
<dbReference type="RefSeq" id="WP_213536237.1">
    <property type="nucleotide sequence ID" value="NZ_BOVQ01000006.1"/>
</dbReference>
<gene>
    <name evidence="4" type="ORF">ACFO26_09380</name>
</gene>
<reference evidence="5" key="1">
    <citation type="journal article" date="2019" name="Int. J. Syst. Evol. Microbiol.">
        <title>The Global Catalogue of Microorganisms (GCM) 10K type strain sequencing project: providing services to taxonomists for standard genome sequencing and annotation.</title>
        <authorList>
            <consortium name="The Broad Institute Genomics Platform"/>
            <consortium name="The Broad Institute Genome Sequencing Center for Infectious Disease"/>
            <person name="Wu L."/>
            <person name="Ma J."/>
        </authorList>
    </citation>
    <scope>NUCLEOTIDE SEQUENCE [LARGE SCALE GENOMIC DNA]</scope>
    <source>
        <strain evidence="5">CCUG 63287</strain>
    </source>
</reference>
<evidence type="ECO:0000256" key="1">
    <source>
        <dbReference type="ARBA" id="ARBA00006484"/>
    </source>
</evidence>
<name>A0ABV9JEL4_9LACT</name>
<keyword evidence="2" id="KW-0560">Oxidoreductase</keyword>
<organism evidence="4 5">
    <name type="scientific">Lactococcus nasutitermitis</name>
    <dbReference type="NCBI Taxonomy" id="1652957"/>
    <lineage>
        <taxon>Bacteria</taxon>
        <taxon>Bacillati</taxon>
        <taxon>Bacillota</taxon>
        <taxon>Bacilli</taxon>
        <taxon>Lactobacillales</taxon>
        <taxon>Streptococcaceae</taxon>
        <taxon>Lactococcus</taxon>
    </lineage>
</organism>
<dbReference type="Gene3D" id="3.40.50.720">
    <property type="entry name" value="NAD(P)-binding Rossmann-like Domain"/>
    <property type="match status" value="1"/>
</dbReference>
<dbReference type="PRINTS" id="PR00080">
    <property type="entry name" value="SDRFAMILY"/>
</dbReference>
<dbReference type="InterPro" id="IPR002347">
    <property type="entry name" value="SDR_fam"/>
</dbReference>
<dbReference type="PRINTS" id="PR00081">
    <property type="entry name" value="GDHRDH"/>
</dbReference>
<evidence type="ECO:0000313" key="4">
    <source>
        <dbReference type="EMBL" id="MFC4653114.1"/>
    </source>
</evidence>
<evidence type="ECO:0000313" key="5">
    <source>
        <dbReference type="Proteomes" id="UP001595987"/>
    </source>
</evidence>
<dbReference type="Proteomes" id="UP001595987">
    <property type="component" value="Unassembled WGS sequence"/>
</dbReference>
<keyword evidence="5" id="KW-1185">Reference proteome</keyword>
<dbReference type="PANTHER" id="PTHR43976:SF16">
    <property type="entry name" value="SHORT-CHAIN DEHYDROGENASE_REDUCTASE FAMILY PROTEIN"/>
    <property type="match status" value="1"/>
</dbReference>
<dbReference type="EMBL" id="JBHSGD010000008">
    <property type="protein sequence ID" value="MFC4653114.1"/>
    <property type="molecule type" value="Genomic_DNA"/>
</dbReference>
<dbReference type="InterPro" id="IPR036291">
    <property type="entry name" value="NAD(P)-bd_dom_sf"/>
</dbReference>
<sequence length="290" mass="31953">MTTHENTTKQVWFITGTSSGFGRALVEELIAQDYPVVATARKLESLDYLPEKDNVLKVALDVTKKETIDKAVKSANDAFGKIDVLVNNAGYGYFGAMEESDQAQVRNMMDTNFWGANDMTIAVLPQMRKARSGRILNVTSIGGLATFPTFAYYHASKFAMEGLFQSLRKQVEPLGIYVTNVEPGGFSTEWAAGSHFAVAPENEIADYQLVHEAKNVSETRGATHSQAGSPELAAKYFIKLASMEKPPQNALFGADAHEMATKTYREALAEFEAHQADATHLAYGDEDYWQ</sequence>
<dbReference type="Pfam" id="PF00106">
    <property type="entry name" value="adh_short"/>
    <property type="match status" value="1"/>
</dbReference>
<dbReference type="PANTHER" id="PTHR43976">
    <property type="entry name" value="SHORT CHAIN DEHYDROGENASE"/>
    <property type="match status" value="1"/>
</dbReference>
<dbReference type="InterPro" id="IPR051911">
    <property type="entry name" value="SDR_oxidoreductase"/>
</dbReference>
<dbReference type="SUPFAM" id="SSF51735">
    <property type="entry name" value="NAD(P)-binding Rossmann-fold domains"/>
    <property type="match status" value="1"/>
</dbReference>